<dbReference type="OrthoDB" id="3176171at2759"/>
<organism evidence="3 4">
    <name type="scientific">Ancylostoma duodenale</name>
    <dbReference type="NCBI Taxonomy" id="51022"/>
    <lineage>
        <taxon>Eukaryota</taxon>
        <taxon>Metazoa</taxon>
        <taxon>Ecdysozoa</taxon>
        <taxon>Nematoda</taxon>
        <taxon>Chromadorea</taxon>
        <taxon>Rhabditida</taxon>
        <taxon>Rhabditina</taxon>
        <taxon>Rhabditomorpha</taxon>
        <taxon>Strongyloidea</taxon>
        <taxon>Ancylostomatidae</taxon>
        <taxon>Ancylostomatinae</taxon>
        <taxon>Ancylostoma</taxon>
    </lineage>
</organism>
<gene>
    <name evidence="3" type="ORF">ANCDUO_15706</name>
</gene>
<keyword evidence="1" id="KW-0812">Transmembrane</keyword>
<reference evidence="3 4" key="1">
    <citation type="submission" date="2013-12" db="EMBL/GenBank/DDBJ databases">
        <title>Draft genome of the parsitic nematode Ancylostoma duodenale.</title>
        <authorList>
            <person name="Mitreva M."/>
        </authorList>
    </citation>
    <scope>NUCLEOTIDE SEQUENCE [LARGE SCALE GENOMIC DNA]</scope>
    <source>
        <strain evidence="3 4">Zhejiang</strain>
    </source>
</reference>
<keyword evidence="1" id="KW-0472">Membrane</keyword>
<dbReference type="SUPFAM" id="SSF49879">
    <property type="entry name" value="SMAD/FHA domain"/>
    <property type="match status" value="1"/>
</dbReference>
<feature type="transmembrane region" description="Helical" evidence="1">
    <location>
        <begin position="75"/>
        <end position="95"/>
    </location>
</feature>
<name>A0A0C2CCU6_9BILA</name>
<dbReference type="EMBL" id="KN739627">
    <property type="protein sequence ID" value="KIH54148.1"/>
    <property type="molecule type" value="Genomic_DNA"/>
</dbReference>
<dbReference type="AlphaFoldDB" id="A0A0C2CCU6"/>
<protein>
    <recommendedName>
        <fullName evidence="2">FHA domain-containing protein</fullName>
    </recommendedName>
</protein>
<accession>A0A0C2CCU6</accession>
<dbReference type="Pfam" id="PF00498">
    <property type="entry name" value="FHA"/>
    <property type="match status" value="1"/>
</dbReference>
<proteinExistence type="predicted"/>
<feature type="domain" description="FHA" evidence="2">
    <location>
        <begin position="2"/>
        <end position="51"/>
    </location>
</feature>
<sequence>MRRHARLSVVEERGRQRLYVEPLSSEGRVCVNGREISDKTLLRHGNRLLIGMNHFFRVNCPKVNFTLSLPGKMSLGHWIASYFVIAIIGLNIYIVRVVCYM</sequence>
<dbReference type="InterPro" id="IPR000253">
    <property type="entry name" value="FHA_dom"/>
</dbReference>
<dbReference type="Gene3D" id="2.60.200.20">
    <property type="match status" value="1"/>
</dbReference>
<dbReference type="Proteomes" id="UP000054047">
    <property type="component" value="Unassembled WGS sequence"/>
</dbReference>
<evidence type="ECO:0000259" key="2">
    <source>
        <dbReference type="Pfam" id="PF00498"/>
    </source>
</evidence>
<keyword evidence="4" id="KW-1185">Reference proteome</keyword>
<keyword evidence="1" id="KW-1133">Transmembrane helix</keyword>
<evidence type="ECO:0000313" key="4">
    <source>
        <dbReference type="Proteomes" id="UP000054047"/>
    </source>
</evidence>
<evidence type="ECO:0000256" key="1">
    <source>
        <dbReference type="SAM" id="Phobius"/>
    </source>
</evidence>
<evidence type="ECO:0000313" key="3">
    <source>
        <dbReference type="EMBL" id="KIH54148.1"/>
    </source>
</evidence>
<dbReference type="InterPro" id="IPR008984">
    <property type="entry name" value="SMAD_FHA_dom_sf"/>
</dbReference>